<comment type="caution">
    <text evidence="2">The sequence shown here is derived from an EMBL/GenBank/DDBJ whole genome shotgun (WGS) entry which is preliminary data.</text>
</comment>
<evidence type="ECO:0000256" key="1">
    <source>
        <dbReference type="SAM" id="MobiDB-lite"/>
    </source>
</evidence>
<name>A0A015J4L9_RHIIW</name>
<dbReference type="Proteomes" id="UP000022910">
    <property type="component" value="Unassembled WGS sequence"/>
</dbReference>
<keyword evidence="3" id="KW-1185">Reference proteome</keyword>
<proteinExistence type="predicted"/>
<accession>A0A015J4L9</accession>
<dbReference type="EMBL" id="JEMT01023174">
    <property type="protein sequence ID" value="EXX64462.1"/>
    <property type="molecule type" value="Genomic_DNA"/>
</dbReference>
<protein>
    <submittedName>
        <fullName evidence="2">Uncharacterized protein</fullName>
    </submittedName>
</protein>
<sequence>MAALWSDHKLNPFLMQCSASTFKIIQTSKGRRKLVAHFENWETTLKVLNKLQFFLSDGKELKWCQYSIPNLKKVQPKLKAKNTPNKKKSGKTNKASDSNKPKKKDKVPFSKSDRQNNNQSKNLPILKKTKNNSKNKNRDKNNKEILAEILSLLRKLV</sequence>
<feature type="region of interest" description="Disordered" evidence="1">
    <location>
        <begin position="74"/>
        <end position="141"/>
    </location>
</feature>
<evidence type="ECO:0000313" key="2">
    <source>
        <dbReference type="EMBL" id="EXX64462.1"/>
    </source>
</evidence>
<gene>
    <name evidence="2" type="ORF">RirG_142470</name>
</gene>
<evidence type="ECO:0000313" key="3">
    <source>
        <dbReference type="Proteomes" id="UP000022910"/>
    </source>
</evidence>
<organism evidence="2 3">
    <name type="scientific">Rhizophagus irregularis (strain DAOM 197198w)</name>
    <name type="common">Glomus intraradices</name>
    <dbReference type="NCBI Taxonomy" id="1432141"/>
    <lineage>
        <taxon>Eukaryota</taxon>
        <taxon>Fungi</taxon>
        <taxon>Fungi incertae sedis</taxon>
        <taxon>Mucoromycota</taxon>
        <taxon>Glomeromycotina</taxon>
        <taxon>Glomeromycetes</taxon>
        <taxon>Glomerales</taxon>
        <taxon>Glomeraceae</taxon>
        <taxon>Rhizophagus</taxon>
    </lineage>
</organism>
<dbReference type="AlphaFoldDB" id="A0A015J4L9"/>
<dbReference type="HOGENOM" id="CLU_050097_1_0_1"/>
<reference evidence="2 3" key="1">
    <citation type="submission" date="2014-02" db="EMBL/GenBank/DDBJ databases">
        <title>Single nucleus genome sequencing reveals high similarity among nuclei of an endomycorrhizal fungus.</title>
        <authorList>
            <person name="Lin K."/>
            <person name="Geurts R."/>
            <person name="Zhang Z."/>
            <person name="Limpens E."/>
            <person name="Saunders D.G."/>
            <person name="Mu D."/>
            <person name="Pang E."/>
            <person name="Cao H."/>
            <person name="Cha H."/>
            <person name="Lin T."/>
            <person name="Zhou Q."/>
            <person name="Shang Y."/>
            <person name="Li Y."/>
            <person name="Ivanov S."/>
            <person name="Sharma T."/>
            <person name="Velzen R.V."/>
            <person name="Ruijter N.D."/>
            <person name="Aanen D.K."/>
            <person name="Win J."/>
            <person name="Kamoun S."/>
            <person name="Bisseling T."/>
            <person name="Huang S."/>
        </authorList>
    </citation>
    <scope>NUCLEOTIDE SEQUENCE [LARGE SCALE GENOMIC DNA]</scope>
    <source>
        <strain evidence="3">DAOM197198w</strain>
    </source>
</reference>
<feature type="compositionally biased region" description="Basic residues" evidence="1">
    <location>
        <begin position="74"/>
        <end position="91"/>
    </location>
</feature>